<comment type="caution">
    <text evidence="2">Lacks conserved residue(s) required for the propagation of feature annotation.</text>
</comment>
<dbReference type="Pfam" id="PF00072">
    <property type="entry name" value="Response_reg"/>
    <property type="match status" value="1"/>
</dbReference>
<dbReference type="Proteomes" id="UP000011693">
    <property type="component" value="Unassembled WGS sequence"/>
</dbReference>
<evidence type="ECO:0000313" key="5">
    <source>
        <dbReference type="Proteomes" id="UP000011693"/>
    </source>
</evidence>
<dbReference type="AlphaFoldDB" id="M0ANB9"/>
<name>M0ANB9_9EURY</name>
<dbReference type="SMART" id="SM00448">
    <property type="entry name" value="REC"/>
    <property type="match status" value="1"/>
</dbReference>
<dbReference type="PATRIC" id="fig|1227492.4.peg.1989"/>
<accession>M0ANB9</accession>
<comment type="caution">
    <text evidence="4">The sequence shown here is derived from an EMBL/GenBank/DDBJ whole genome shotgun (WGS) entry which is preliminary data.</text>
</comment>
<dbReference type="GO" id="GO:0000160">
    <property type="term" value="P:phosphorelay signal transduction system"/>
    <property type="evidence" value="ECO:0007669"/>
    <property type="project" value="InterPro"/>
</dbReference>
<dbReference type="InterPro" id="IPR011006">
    <property type="entry name" value="CheY-like_superfamily"/>
</dbReference>
<organism evidence="4 5">
    <name type="scientific">Natrialba chahannaoensis JCM 10990</name>
    <dbReference type="NCBI Taxonomy" id="1227492"/>
    <lineage>
        <taxon>Archaea</taxon>
        <taxon>Methanobacteriati</taxon>
        <taxon>Methanobacteriota</taxon>
        <taxon>Stenosarchaea group</taxon>
        <taxon>Halobacteria</taxon>
        <taxon>Halobacteriales</taxon>
        <taxon>Natrialbaceae</taxon>
        <taxon>Natrialba</taxon>
    </lineage>
</organism>
<keyword evidence="1" id="KW-0597">Phosphoprotein</keyword>
<dbReference type="SUPFAM" id="SSF52172">
    <property type="entry name" value="CheY-like"/>
    <property type="match status" value="1"/>
</dbReference>
<dbReference type="RefSeq" id="WP_006167449.1">
    <property type="nucleotide sequence ID" value="NZ_AOIN01000056.1"/>
</dbReference>
<evidence type="ECO:0000313" key="4">
    <source>
        <dbReference type="EMBL" id="ELY99831.1"/>
    </source>
</evidence>
<dbReference type="CDD" id="cd00156">
    <property type="entry name" value="REC"/>
    <property type="match status" value="1"/>
</dbReference>
<reference evidence="4 5" key="1">
    <citation type="journal article" date="2014" name="PLoS Genet.">
        <title>Phylogenetically driven sequencing of extremely halophilic archaea reveals strategies for static and dynamic osmo-response.</title>
        <authorList>
            <person name="Becker E.A."/>
            <person name="Seitzer P.M."/>
            <person name="Tritt A."/>
            <person name="Larsen D."/>
            <person name="Krusor M."/>
            <person name="Yao A.I."/>
            <person name="Wu D."/>
            <person name="Madern D."/>
            <person name="Eisen J.A."/>
            <person name="Darling A.E."/>
            <person name="Facciotti M.T."/>
        </authorList>
    </citation>
    <scope>NUCLEOTIDE SEQUENCE [LARGE SCALE GENOMIC DNA]</scope>
    <source>
        <strain evidence="4 5">JCM 10990</strain>
    </source>
</reference>
<dbReference type="PANTHER" id="PTHR44591">
    <property type="entry name" value="STRESS RESPONSE REGULATOR PROTEIN 1"/>
    <property type="match status" value="1"/>
</dbReference>
<dbReference type="InterPro" id="IPR001789">
    <property type="entry name" value="Sig_transdc_resp-reg_receiver"/>
</dbReference>
<evidence type="ECO:0000256" key="1">
    <source>
        <dbReference type="ARBA" id="ARBA00022553"/>
    </source>
</evidence>
<dbReference type="PROSITE" id="PS50110">
    <property type="entry name" value="RESPONSE_REGULATORY"/>
    <property type="match status" value="1"/>
</dbReference>
<dbReference type="Gene3D" id="3.40.50.2300">
    <property type="match status" value="1"/>
</dbReference>
<evidence type="ECO:0000259" key="3">
    <source>
        <dbReference type="PROSITE" id="PS50110"/>
    </source>
</evidence>
<keyword evidence="5" id="KW-1185">Reference proteome</keyword>
<dbReference type="STRING" id="1227492.C482_10107"/>
<dbReference type="EMBL" id="AOIN01000056">
    <property type="protein sequence ID" value="ELY99831.1"/>
    <property type="molecule type" value="Genomic_DNA"/>
</dbReference>
<dbReference type="OrthoDB" id="8127at2157"/>
<protein>
    <submittedName>
        <fullName evidence="4">Response regulator receiver protein</fullName>
    </submittedName>
</protein>
<feature type="domain" description="Response regulatory" evidence="3">
    <location>
        <begin position="5"/>
        <end position="120"/>
    </location>
</feature>
<gene>
    <name evidence="4" type="ORF">C482_10107</name>
</gene>
<sequence length="132" mass="14053">MSSHSVLLVEDSEFITEHVSTALQSAHGFDVNAVTTGEATRATLANEDQSFDCIVSSYELPDETGIDLAASLEEESVPFVLFTGNPLEPLVDEALSAGVSAFVSKSTHATGEMNVFANRIRLAIEAHDSRAP</sequence>
<proteinExistence type="predicted"/>
<evidence type="ECO:0000256" key="2">
    <source>
        <dbReference type="PROSITE-ProRule" id="PRU00169"/>
    </source>
</evidence>
<dbReference type="InterPro" id="IPR050595">
    <property type="entry name" value="Bact_response_regulator"/>
</dbReference>
<dbReference type="PANTHER" id="PTHR44591:SF3">
    <property type="entry name" value="RESPONSE REGULATORY DOMAIN-CONTAINING PROTEIN"/>
    <property type="match status" value="1"/>
</dbReference>